<comment type="cofactor">
    <cofactor evidence="1 7">
        <name>pyridoxal 5'-phosphate</name>
        <dbReference type="ChEBI" id="CHEBI:597326"/>
    </cofactor>
</comment>
<comment type="caution">
    <text evidence="9">The sequence shown here is derived from an EMBL/GenBank/DDBJ whole genome shotgun (WGS) entry which is preliminary data.</text>
</comment>
<evidence type="ECO:0000256" key="6">
    <source>
        <dbReference type="ARBA" id="ARBA00022898"/>
    </source>
</evidence>
<evidence type="ECO:0000256" key="1">
    <source>
        <dbReference type="ARBA" id="ARBA00001933"/>
    </source>
</evidence>
<evidence type="ECO:0000256" key="7">
    <source>
        <dbReference type="RuleBase" id="RU000481"/>
    </source>
</evidence>
<dbReference type="InterPro" id="IPR000796">
    <property type="entry name" value="Asp_trans"/>
</dbReference>
<organism evidence="9 10">
    <name type="scientific">Chitiniphilus shinanonensis</name>
    <dbReference type="NCBI Taxonomy" id="553088"/>
    <lineage>
        <taxon>Bacteria</taxon>
        <taxon>Pseudomonadati</taxon>
        <taxon>Pseudomonadota</taxon>
        <taxon>Betaproteobacteria</taxon>
        <taxon>Neisseriales</taxon>
        <taxon>Chitinibacteraceae</taxon>
        <taxon>Chitiniphilus</taxon>
    </lineage>
</organism>
<evidence type="ECO:0000256" key="5">
    <source>
        <dbReference type="ARBA" id="ARBA00022679"/>
    </source>
</evidence>
<dbReference type="InterPro" id="IPR004839">
    <property type="entry name" value="Aminotransferase_I/II_large"/>
</dbReference>
<proteinExistence type="inferred from homology"/>
<dbReference type="InterPro" id="IPR015421">
    <property type="entry name" value="PyrdxlP-dep_Trfase_major"/>
</dbReference>
<evidence type="ECO:0000313" key="9">
    <source>
        <dbReference type="EMBL" id="GLS04378.1"/>
    </source>
</evidence>
<protein>
    <recommendedName>
        <fullName evidence="7">Aminotransferase</fullName>
        <ecNumber evidence="7">2.6.1.-</ecNumber>
    </recommendedName>
</protein>
<keyword evidence="5 7" id="KW-0808">Transferase</keyword>
<keyword evidence="4 7" id="KW-0032">Aminotransferase</keyword>
<evidence type="ECO:0000256" key="2">
    <source>
        <dbReference type="ARBA" id="ARBA00007441"/>
    </source>
</evidence>
<dbReference type="Gene3D" id="3.90.1150.10">
    <property type="entry name" value="Aspartate Aminotransferase, domain 1"/>
    <property type="match status" value="1"/>
</dbReference>
<dbReference type="EMBL" id="BSOZ01000017">
    <property type="protein sequence ID" value="GLS04378.1"/>
    <property type="molecule type" value="Genomic_DNA"/>
</dbReference>
<dbReference type="PANTHER" id="PTHR11879">
    <property type="entry name" value="ASPARTATE AMINOTRANSFERASE"/>
    <property type="match status" value="1"/>
</dbReference>
<dbReference type="InterPro" id="IPR015422">
    <property type="entry name" value="PyrdxlP-dep_Trfase_small"/>
</dbReference>
<evidence type="ECO:0000313" key="10">
    <source>
        <dbReference type="Proteomes" id="UP001156836"/>
    </source>
</evidence>
<keyword evidence="10" id="KW-1185">Reference proteome</keyword>
<dbReference type="PROSITE" id="PS00105">
    <property type="entry name" value="AA_TRANSFER_CLASS_1"/>
    <property type="match status" value="1"/>
</dbReference>
<feature type="domain" description="Aminotransferase class I/classII large" evidence="8">
    <location>
        <begin position="31"/>
        <end position="396"/>
    </location>
</feature>
<dbReference type="InterPro" id="IPR004838">
    <property type="entry name" value="NHTrfase_class1_PyrdxlP-BS"/>
</dbReference>
<dbReference type="GO" id="GO:0008483">
    <property type="term" value="F:transaminase activity"/>
    <property type="evidence" value="ECO:0007669"/>
    <property type="project" value="UniProtKB-KW"/>
</dbReference>
<dbReference type="Gene3D" id="3.40.640.10">
    <property type="entry name" value="Type I PLP-dependent aspartate aminotransferase-like (Major domain)"/>
    <property type="match status" value="1"/>
</dbReference>
<gene>
    <name evidence="9" type="primary">tyrB</name>
    <name evidence="9" type="ORF">GCM10007860_15250</name>
</gene>
<keyword evidence="6" id="KW-0663">Pyridoxal phosphate</keyword>
<evidence type="ECO:0000259" key="8">
    <source>
        <dbReference type="Pfam" id="PF00155"/>
    </source>
</evidence>
<dbReference type="RefSeq" id="WP_018749283.1">
    <property type="nucleotide sequence ID" value="NZ_BAABUF010000015.1"/>
</dbReference>
<dbReference type="Pfam" id="PF00155">
    <property type="entry name" value="Aminotran_1_2"/>
    <property type="match status" value="1"/>
</dbReference>
<dbReference type="NCBIfam" id="NF006719">
    <property type="entry name" value="PRK09257.1"/>
    <property type="match status" value="1"/>
</dbReference>
<dbReference type="PRINTS" id="PR00799">
    <property type="entry name" value="TRANSAMINASE"/>
</dbReference>
<evidence type="ECO:0000256" key="4">
    <source>
        <dbReference type="ARBA" id="ARBA00022576"/>
    </source>
</evidence>
<dbReference type="EC" id="2.6.1.-" evidence="7"/>
<comment type="similarity">
    <text evidence="2 7">Belongs to the class-I pyridoxal-phosphate-dependent aminotransferase family.</text>
</comment>
<dbReference type="CDD" id="cd00609">
    <property type="entry name" value="AAT_like"/>
    <property type="match status" value="1"/>
</dbReference>
<reference evidence="10" key="1">
    <citation type="journal article" date="2019" name="Int. J. Syst. Evol. Microbiol.">
        <title>The Global Catalogue of Microorganisms (GCM) 10K type strain sequencing project: providing services to taxonomists for standard genome sequencing and annotation.</title>
        <authorList>
            <consortium name="The Broad Institute Genomics Platform"/>
            <consortium name="The Broad Institute Genome Sequencing Center for Infectious Disease"/>
            <person name="Wu L."/>
            <person name="Ma J."/>
        </authorList>
    </citation>
    <scope>NUCLEOTIDE SEQUENCE [LARGE SCALE GENOMIC DNA]</scope>
    <source>
        <strain evidence="10">NBRC 104970</strain>
    </source>
</reference>
<accession>A0ABQ6BRY1</accession>
<dbReference type="InterPro" id="IPR015424">
    <property type="entry name" value="PyrdxlP-dep_Trfase"/>
</dbReference>
<dbReference type="Proteomes" id="UP001156836">
    <property type="component" value="Unassembled WGS sequence"/>
</dbReference>
<comment type="subunit">
    <text evidence="3">Homodimer.</text>
</comment>
<name>A0ABQ6BRY1_9NEIS</name>
<sequence>MTASIFAAVEMAPRDPILGLNEAYNADTRSNKVNLGVGVYYNDNGKIPLLAAVKAAEEARLKNAPPRGYQPIEGLGAYNTAVQNLLFGAGNALAEAGRLVTAEALGGTGALKIGADFLKRLSPEATVYISDPSWENHRALFESAGFKVENYPYYDAATRGVNFAGMKAALLSYAPGSIIVLHACCHNPTGADLSDAQWAEVVEACRERGLVPFLDMAYQGFAEGIDADAVAVRAFAASGLQFFISSSFSKSFSLYGERVGALTIITSGKEESGRVLSQLKRVIRTNYSNPPIHGGAIVAAVLSDAGLRAQWEEELAGMRDRIRAMRTGLVEKLKARNVAQDFSFVVGQRGMFSYTGLTAAQVDKLKDEYGIYAVSTGRICLAALNNQNIDYVADAIAKVV</sequence>
<dbReference type="SUPFAM" id="SSF53383">
    <property type="entry name" value="PLP-dependent transferases"/>
    <property type="match status" value="1"/>
</dbReference>
<dbReference type="PANTHER" id="PTHR11879:SF37">
    <property type="entry name" value="AROMATIC-AMINO-ACID AMINOTRANSFERASE"/>
    <property type="match status" value="1"/>
</dbReference>
<evidence type="ECO:0000256" key="3">
    <source>
        <dbReference type="ARBA" id="ARBA00011738"/>
    </source>
</evidence>